<dbReference type="InterPro" id="IPR001969">
    <property type="entry name" value="Aspartic_peptidase_AS"/>
</dbReference>
<evidence type="ECO:0000259" key="2">
    <source>
        <dbReference type="PROSITE" id="PS50175"/>
    </source>
</evidence>
<organism evidence="3 4">
    <name type="scientific">Candidatus Segetimicrobium genomatis</name>
    <dbReference type="NCBI Taxonomy" id="2569760"/>
    <lineage>
        <taxon>Bacteria</taxon>
        <taxon>Bacillati</taxon>
        <taxon>Candidatus Sysuimicrobiota</taxon>
        <taxon>Candidatus Sysuimicrobiia</taxon>
        <taxon>Candidatus Sysuimicrobiales</taxon>
        <taxon>Candidatus Segetimicrobiaceae</taxon>
        <taxon>Candidatus Segetimicrobium</taxon>
    </lineage>
</organism>
<dbReference type="Gene3D" id="2.40.70.10">
    <property type="entry name" value="Acid Proteases"/>
    <property type="match status" value="1"/>
</dbReference>
<protein>
    <recommendedName>
        <fullName evidence="2">Peptidase A2 domain-containing protein</fullName>
    </recommendedName>
</protein>
<dbReference type="Proteomes" id="UP000318509">
    <property type="component" value="Unassembled WGS sequence"/>
</dbReference>
<evidence type="ECO:0000313" key="3">
    <source>
        <dbReference type="EMBL" id="TMI91332.1"/>
    </source>
</evidence>
<proteinExistence type="predicted"/>
<keyword evidence="1" id="KW-0378">Hydrolase</keyword>
<dbReference type="SUPFAM" id="SSF50630">
    <property type="entry name" value="Acid proteases"/>
    <property type="match status" value="1"/>
</dbReference>
<dbReference type="PROSITE" id="PS00141">
    <property type="entry name" value="ASP_PROTEASE"/>
    <property type="match status" value="1"/>
</dbReference>
<evidence type="ECO:0000313" key="4">
    <source>
        <dbReference type="Proteomes" id="UP000318509"/>
    </source>
</evidence>
<comment type="caution">
    <text evidence="3">The sequence shown here is derived from an EMBL/GenBank/DDBJ whole genome shotgun (WGS) entry which is preliminary data.</text>
</comment>
<dbReference type="GO" id="GO:0004190">
    <property type="term" value="F:aspartic-type endopeptidase activity"/>
    <property type="evidence" value="ECO:0007669"/>
    <property type="project" value="InterPro"/>
</dbReference>
<reference evidence="3 4" key="1">
    <citation type="journal article" date="2019" name="Nat. Microbiol.">
        <title>Mediterranean grassland soil C-N compound turnover is dependent on rainfall and depth, and is mediated by genomically divergent microorganisms.</title>
        <authorList>
            <person name="Diamond S."/>
            <person name="Andeer P.F."/>
            <person name="Li Z."/>
            <person name="Crits-Christoph A."/>
            <person name="Burstein D."/>
            <person name="Anantharaman K."/>
            <person name="Lane K.R."/>
            <person name="Thomas B.C."/>
            <person name="Pan C."/>
            <person name="Northen T.R."/>
            <person name="Banfield J.F."/>
        </authorList>
    </citation>
    <scope>NUCLEOTIDE SEQUENCE [LARGE SCALE GENOMIC DNA]</scope>
    <source>
        <strain evidence="3">NP_3</strain>
    </source>
</reference>
<gene>
    <name evidence="3" type="ORF">E6H00_04270</name>
</gene>
<dbReference type="InterPro" id="IPR021109">
    <property type="entry name" value="Peptidase_aspartic_dom_sf"/>
</dbReference>
<dbReference type="EMBL" id="VBAK01000097">
    <property type="protein sequence ID" value="TMI91332.1"/>
    <property type="molecule type" value="Genomic_DNA"/>
</dbReference>
<dbReference type="GO" id="GO:0006508">
    <property type="term" value="P:proteolysis"/>
    <property type="evidence" value="ECO:0007669"/>
    <property type="project" value="InterPro"/>
</dbReference>
<dbReference type="PROSITE" id="PS50175">
    <property type="entry name" value="ASP_PROT_RETROV"/>
    <property type="match status" value="1"/>
</dbReference>
<name>A0A537K713_9BACT</name>
<dbReference type="AlphaFoldDB" id="A0A537K713"/>
<dbReference type="InterPro" id="IPR001995">
    <property type="entry name" value="Peptidase_A2_cat"/>
</dbReference>
<evidence type="ECO:0000256" key="1">
    <source>
        <dbReference type="ARBA" id="ARBA00022801"/>
    </source>
</evidence>
<feature type="domain" description="Peptidase A2" evidence="2">
    <location>
        <begin position="21"/>
        <end position="91"/>
    </location>
</feature>
<sequence length="120" mass="12467">MMGLFRVTGRLSGPAGIAEIVQLLVDTGATLVVVPRALADRLGLVPVRTQPVVLVGGRREAWPVAEVRLALDGSEVTTPCFIAPDGPPLLGAVALESLFLAVDPVAKKFVPVQGFVGEVS</sequence>
<accession>A0A537K713</accession>
<dbReference type="Pfam" id="PF13650">
    <property type="entry name" value="Asp_protease_2"/>
    <property type="match status" value="1"/>
</dbReference>